<dbReference type="GO" id="GO:0043022">
    <property type="term" value="F:ribosome binding"/>
    <property type="evidence" value="ECO:0007669"/>
    <property type="project" value="UniProtKB-ARBA"/>
</dbReference>
<dbReference type="EC" id="3.6.5.-" evidence="8"/>
<comment type="function">
    <text evidence="8">An essential GTPase which binds GTP, GDP and possibly (p)ppGpp with moderate affinity, with high nucleotide exchange rates and a fairly low GTP hydrolysis rate. Plays a role in control of the cell cycle, stress response, ribosome biogenesis and in those bacteria that undergo differentiation, in morphogenesis control.</text>
</comment>
<dbReference type="InterPro" id="IPR036726">
    <property type="entry name" value="GTP1_OBG_dom_sf"/>
</dbReference>
<keyword evidence="3 8" id="KW-0479">Metal-binding</keyword>
<accession>A0A939KER6</accession>
<evidence type="ECO:0000256" key="8">
    <source>
        <dbReference type="HAMAP-Rule" id="MF_01454"/>
    </source>
</evidence>
<feature type="binding site" evidence="8">
    <location>
        <position position="193"/>
    </location>
    <ligand>
        <name>Mg(2+)</name>
        <dbReference type="ChEBI" id="CHEBI:18420"/>
    </ligand>
</feature>
<dbReference type="GO" id="GO:0003924">
    <property type="term" value="F:GTPase activity"/>
    <property type="evidence" value="ECO:0007669"/>
    <property type="project" value="UniProtKB-UniRule"/>
</dbReference>
<dbReference type="PANTHER" id="PTHR11702:SF31">
    <property type="entry name" value="MITOCHONDRIAL RIBOSOME-ASSOCIATED GTPASE 2"/>
    <property type="match status" value="1"/>
</dbReference>
<comment type="caution">
    <text evidence="12">The sequence shown here is derived from an EMBL/GenBank/DDBJ whole genome shotgun (WGS) entry which is preliminary data.</text>
</comment>
<dbReference type="NCBIfam" id="NF008955">
    <property type="entry name" value="PRK12297.1"/>
    <property type="match status" value="1"/>
</dbReference>
<dbReference type="GO" id="GO:0005737">
    <property type="term" value="C:cytoplasm"/>
    <property type="evidence" value="ECO:0007669"/>
    <property type="project" value="UniProtKB-SubCell"/>
</dbReference>
<dbReference type="HAMAP" id="MF_01454">
    <property type="entry name" value="GTPase_Obg"/>
    <property type="match status" value="1"/>
</dbReference>
<evidence type="ECO:0000256" key="4">
    <source>
        <dbReference type="ARBA" id="ARBA00022741"/>
    </source>
</evidence>
<evidence type="ECO:0000256" key="9">
    <source>
        <dbReference type="SAM" id="MobiDB-lite"/>
    </source>
</evidence>
<dbReference type="InterPro" id="IPR006074">
    <property type="entry name" value="GTP1-OBG_CS"/>
</dbReference>
<organism evidence="12 13">
    <name type="scientific">Comamonas denitrificans</name>
    <dbReference type="NCBI Taxonomy" id="117506"/>
    <lineage>
        <taxon>Bacteria</taxon>
        <taxon>Pseudomonadati</taxon>
        <taxon>Pseudomonadota</taxon>
        <taxon>Betaproteobacteria</taxon>
        <taxon>Burkholderiales</taxon>
        <taxon>Comamonadaceae</taxon>
        <taxon>Comamonas</taxon>
    </lineage>
</organism>
<dbReference type="Proteomes" id="UP000664731">
    <property type="component" value="Unassembled WGS sequence"/>
</dbReference>
<feature type="binding site" evidence="8">
    <location>
        <begin position="213"/>
        <end position="216"/>
    </location>
    <ligand>
        <name>GTP</name>
        <dbReference type="ChEBI" id="CHEBI:37565"/>
    </ligand>
</feature>
<protein>
    <recommendedName>
        <fullName evidence="8">GTPase Obg</fullName>
        <ecNumber evidence="8">3.6.5.-</ecNumber>
    </recommendedName>
    <alternativeName>
        <fullName evidence="8">GTP-binding protein Obg</fullName>
    </alternativeName>
</protein>
<dbReference type="InterPro" id="IPR027417">
    <property type="entry name" value="P-loop_NTPase"/>
</dbReference>
<dbReference type="InterPro" id="IPR031167">
    <property type="entry name" value="G_OBG"/>
</dbReference>
<sequence>MKFVDEATIEIVAGDGGNGAASFRHEKYKEFGGPDGGDGGRGGYVYGVADPNLNTLIDYRYTRRYEAGRGENGMGSDMFGAAGKDITLRFPVGTIIADQATGEVLHELLVPGERIVLAKGGDGGLGNLRFKSAVNRAPRQKTAGRPGERFSLQLELKVLADVGLLGMPNAGKSTFITAVSNARPKIADYPFTTLHPNLGVVRVAPEQSFVVADIPGLIEGASEGAGLGHQFLRHLQRTRLLLHIVDLAPFDEGVDPVQQAKAIVGELKKYDAQLFSKPRWLVLNKIDMIPEGERAARVQDFVKRFKWKGPVFEISALAREGTDLLAKNIYQHVRKEQQIENPDPANIDPRFVPDESDPRFASGA</sequence>
<evidence type="ECO:0000256" key="3">
    <source>
        <dbReference type="ARBA" id="ARBA00022723"/>
    </source>
</evidence>
<name>A0A939KER6_9BURK</name>
<evidence type="ECO:0000256" key="1">
    <source>
        <dbReference type="ARBA" id="ARBA00007699"/>
    </source>
</evidence>
<dbReference type="InterPro" id="IPR014100">
    <property type="entry name" value="GTP-bd_Obg/CgtA"/>
</dbReference>
<feature type="domain" description="OBG-type G" evidence="10">
    <location>
        <begin position="160"/>
        <end position="334"/>
    </location>
</feature>
<evidence type="ECO:0000256" key="5">
    <source>
        <dbReference type="ARBA" id="ARBA00022801"/>
    </source>
</evidence>
<feature type="binding site" evidence="8">
    <location>
        <begin position="191"/>
        <end position="195"/>
    </location>
    <ligand>
        <name>GTP</name>
        <dbReference type="ChEBI" id="CHEBI:37565"/>
    </ligand>
</feature>
<comment type="subcellular location">
    <subcellularLocation>
        <location evidence="8">Cytoplasm</location>
    </subcellularLocation>
</comment>
<keyword evidence="6 8" id="KW-0460">Magnesium</keyword>
<dbReference type="NCBIfam" id="NF008956">
    <property type="entry name" value="PRK12299.1"/>
    <property type="match status" value="1"/>
</dbReference>
<evidence type="ECO:0000259" key="10">
    <source>
        <dbReference type="PROSITE" id="PS51710"/>
    </source>
</evidence>
<dbReference type="Gene3D" id="2.70.210.12">
    <property type="entry name" value="GTP1/OBG domain"/>
    <property type="match status" value="1"/>
</dbReference>
<dbReference type="PROSITE" id="PS51710">
    <property type="entry name" value="G_OBG"/>
    <property type="match status" value="1"/>
</dbReference>
<evidence type="ECO:0000256" key="7">
    <source>
        <dbReference type="ARBA" id="ARBA00023134"/>
    </source>
</evidence>
<feature type="binding site" evidence="8">
    <location>
        <position position="173"/>
    </location>
    <ligand>
        <name>Mg(2+)</name>
        <dbReference type="ChEBI" id="CHEBI:18420"/>
    </ligand>
</feature>
<keyword evidence="4 8" id="KW-0547">Nucleotide-binding</keyword>
<proteinExistence type="inferred from homology"/>
<gene>
    <name evidence="12" type="primary">obgE</name>
    <name evidence="8" type="synonym">obg</name>
    <name evidence="12" type="ORF">J1777_12905</name>
</gene>
<dbReference type="Pfam" id="PF01018">
    <property type="entry name" value="GTP1_OBG"/>
    <property type="match status" value="1"/>
</dbReference>
<dbReference type="FunFam" id="2.70.210.12:FF:000001">
    <property type="entry name" value="GTPase Obg"/>
    <property type="match status" value="1"/>
</dbReference>
<evidence type="ECO:0000313" key="12">
    <source>
        <dbReference type="EMBL" id="MBO1250714.1"/>
    </source>
</evidence>
<dbReference type="PIRSF" id="PIRSF002401">
    <property type="entry name" value="GTP_bd_Obg/CgtA"/>
    <property type="match status" value="1"/>
</dbReference>
<feature type="binding site" evidence="8">
    <location>
        <begin position="315"/>
        <end position="317"/>
    </location>
    <ligand>
        <name>GTP</name>
        <dbReference type="ChEBI" id="CHEBI:37565"/>
    </ligand>
</feature>
<dbReference type="InterPro" id="IPR045086">
    <property type="entry name" value="OBG_GTPase"/>
</dbReference>
<comment type="similarity">
    <text evidence="1 8">Belongs to the TRAFAC class OBG-HflX-like GTPase superfamily. OBG GTPase family.</text>
</comment>
<dbReference type="AlphaFoldDB" id="A0A939KER6"/>
<reference evidence="12" key="1">
    <citation type="submission" date="2021-03" db="EMBL/GenBank/DDBJ databases">
        <title>Comamonas denitrificans.</title>
        <authorList>
            <person name="Finster K."/>
        </authorList>
    </citation>
    <scope>NUCLEOTIDE SEQUENCE</scope>
    <source>
        <strain evidence="12">MM2021_4</strain>
    </source>
</reference>
<evidence type="ECO:0000256" key="2">
    <source>
        <dbReference type="ARBA" id="ARBA00022490"/>
    </source>
</evidence>
<dbReference type="NCBIfam" id="TIGR02729">
    <property type="entry name" value="Obg_CgtA"/>
    <property type="match status" value="1"/>
</dbReference>
<feature type="binding site" evidence="8">
    <location>
        <begin position="166"/>
        <end position="173"/>
    </location>
    <ligand>
        <name>GTP</name>
        <dbReference type="ChEBI" id="CHEBI:37565"/>
    </ligand>
</feature>
<dbReference type="GO" id="GO:0000287">
    <property type="term" value="F:magnesium ion binding"/>
    <property type="evidence" value="ECO:0007669"/>
    <property type="project" value="InterPro"/>
</dbReference>
<dbReference type="SUPFAM" id="SSF52540">
    <property type="entry name" value="P-loop containing nucleoside triphosphate hydrolases"/>
    <property type="match status" value="1"/>
</dbReference>
<feature type="region of interest" description="Disordered" evidence="9">
    <location>
        <begin position="337"/>
        <end position="364"/>
    </location>
</feature>
<evidence type="ECO:0000259" key="11">
    <source>
        <dbReference type="PROSITE" id="PS51883"/>
    </source>
</evidence>
<keyword evidence="7 8" id="KW-0342">GTP-binding</keyword>
<feature type="domain" description="Obg" evidence="11">
    <location>
        <begin position="1"/>
        <end position="159"/>
    </location>
</feature>
<dbReference type="EMBL" id="JAFNME010000039">
    <property type="protein sequence ID" value="MBO1250714.1"/>
    <property type="molecule type" value="Genomic_DNA"/>
</dbReference>
<evidence type="ECO:0000313" key="13">
    <source>
        <dbReference type="Proteomes" id="UP000664731"/>
    </source>
</evidence>
<dbReference type="SUPFAM" id="SSF82051">
    <property type="entry name" value="Obg GTP-binding protein N-terminal domain"/>
    <property type="match status" value="1"/>
</dbReference>
<comment type="cofactor">
    <cofactor evidence="8">
        <name>Mg(2+)</name>
        <dbReference type="ChEBI" id="CHEBI:18420"/>
    </cofactor>
</comment>
<dbReference type="InterPro" id="IPR006169">
    <property type="entry name" value="GTP1_OBG_dom"/>
</dbReference>
<dbReference type="PANTHER" id="PTHR11702">
    <property type="entry name" value="DEVELOPMENTALLY REGULATED GTP-BINDING PROTEIN-RELATED"/>
    <property type="match status" value="1"/>
</dbReference>
<dbReference type="RefSeq" id="WP_207576103.1">
    <property type="nucleotide sequence ID" value="NZ_JAFNME010000039.1"/>
</dbReference>
<keyword evidence="13" id="KW-1185">Reference proteome</keyword>
<dbReference type="PRINTS" id="PR00326">
    <property type="entry name" value="GTP1OBG"/>
</dbReference>
<evidence type="ECO:0000256" key="6">
    <source>
        <dbReference type="ARBA" id="ARBA00022842"/>
    </source>
</evidence>
<feature type="binding site" evidence="8">
    <location>
        <begin position="284"/>
        <end position="287"/>
    </location>
    <ligand>
        <name>GTP</name>
        <dbReference type="ChEBI" id="CHEBI:37565"/>
    </ligand>
</feature>
<dbReference type="PROSITE" id="PS51883">
    <property type="entry name" value="OBG"/>
    <property type="match status" value="1"/>
</dbReference>
<dbReference type="PROSITE" id="PS00905">
    <property type="entry name" value="GTP1_OBG"/>
    <property type="match status" value="1"/>
</dbReference>
<keyword evidence="2 8" id="KW-0963">Cytoplasm</keyword>
<dbReference type="GO" id="GO:0005525">
    <property type="term" value="F:GTP binding"/>
    <property type="evidence" value="ECO:0007669"/>
    <property type="project" value="UniProtKB-UniRule"/>
</dbReference>
<dbReference type="InterPro" id="IPR006073">
    <property type="entry name" value="GTP-bd"/>
</dbReference>
<keyword evidence="5 8" id="KW-0378">Hydrolase</keyword>
<dbReference type="Pfam" id="PF01926">
    <property type="entry name" value="MMR_HSR1"/>
    <property type="match status" value="1"/>
</dbReference>
<dbReference type="GO" id="GO:0042254">
    <property type="term" value="P:ribosome biogenesis"/>
    <property type="evidence" value="ECO:0007669"/>
    <property type="project" value="UniProtKB-UniRule"/>
</dbReference>
<dbReference type="CDD" id="cd01898">
    <property type="entry name" value="Obg"/>
    <property type="match status" value="1"/>
</dbReference>
<comment type="subunit">
    <text evidence="8">Monomer.</text>
</comment>
<dbReference type="Gene3D" id="3.40.50.300">
    <property type="entry name" value="P-loop containing nucleotide triphosphate hydrolases"/>
    <property type="match status" value="1"/>
</dbReference>